<protein>
    <submittedName>
        <fullName evidence="3">Hydrolase</fullName>
    </submittedName>
</protein>
<gene>
    <name evidence="3" type="ORF">BKP35_14200</name>
</gene>
<dbReference type="OrthoDB" id="2081981at2"/>
<dbReference type="GO" id="GO:0006281">
    <property type="term" value="P:DNA repair"/>
    <property type="evidence" value="ECO:0007669"/>
    <property type="project" value="TreeGrafter"/>
</dbReference>
<evidence type="ECO:0000313" key="3">
    <source>
        <dbReference type="EMBL" id="OIJ10247.1"/>
    </source>
</evidence>
<reference evidence="3 4" key="1">
    <citation type="submission" date="2016-10" db="EMBL/GenBank/DDBJ databases">
        <title>Draft genome sequences of four alkaliphilic bacteria belonging to the Anaerobacillus genus.</title>
        <authorList>
            <person name="Bassil N.M."/>
            <person name="Lloyd J.R."/>
        </authorList>
    </citation>
    <scope>NUCLEOTIDE SEQUENCE [LARGE SCALE GENOMIC DNA]</scope>
    <source>
        <strain evidence="3 4">DSM 15340</strain>
    </source>
</reference>
<dbReference type="SFLD" id="SFLDS00003">
    <property type="entry name" value="Haloacid_Dehalogenase"/>
    <property type="match status" value="1"/>
</dbReference>
<dbReference type="AlphaFoldDB" id="A0A1S2LEV2"/>
<comment type="caution">
    <text evidence="3">The sequence shown here is derived from an EMBL/GenBank/DDBJ whole genome shotgun (WGS) entry which is preliminary data.</text>
</comment>
<evidence type="ECO:0000313" key="4">
    <source>
        <dbReference type="Proteomes" id="UP000180098"/>
    </source>
</evidence>
<dbReference type="Proteomes" id="UP000180098">
    <property type="component" value="Unassembled WGS sequence"/>
</dbReference>
<dbReference type="EMBL" id="MLQQ01000040">
    <property type="protein sequence ID" value="OIJ10247.1"/>
    <property type="molecule type" value="Genomic_DNA"/>
</dbReference>
<dbReference type="InterPro" id="IPR050155">
    <property type="entry name" value="HAD-like_hydrolase_sf"/>
</dbReference>
<proteinExistence type="predicted"/>
<keyword evidence="2" id="KW-0460">Magnesium</keyword>
<dbReference type="SUPFAM" id="SSF56784">
    <property type="entry name" value="HAD-like"/>
    <property type="match status" value="2"/>
</dbReference>
<dbReference type="PANTHER" id="PTHR43434:SF1">
    <property type="entry name" value="PHOSPHOGLYCOLATE PHOSPHATASE"/>
    <property type="match status" value="1"/>
</dbReference>
<dbReference type="RefSeq" id="WP_071314011.1">
    <property type="nucleotide sequence ID" value="NZ_MLQQ01000040.1"/>
</dbReference>
<dbReference type="InterPro" id="IPR041492">
    <property type="entry name" value="HAD_2"/>
</dbReference>
<dbReference type="GO" id="GO:0005829">
    <property type="term" value="C:cytosol"/>
    <property type="evidence" value="ECO:0007669"/>
    <property type="project" value="TreeGrafter"/>
</dbReference>
<dbReference type="GO" id="GO:0008967">
    <property type="term" value="F:phosphoglycolate phosphatase activity"/>
    <property type="evidence" value="ECO:0007669"/>
    <property type="project" value="TreeGrafter"/>
</dbReference>
<dbReference type="InterPro" id="IPR023214">
    <property type="entry name" value="HAD_sf"/>
</dbReference>
<name>A0A1S2LEV2_9BACI</name>
<sequence length="273" mass="31118">MEHMFKTGELFVFDLDGTLYEGTDHFDYYANRLLIDVPEENKQAFLADYEKMKAGDHPVKIGKAYDVKQDAILTLDPITLSVVKVQNWGGDVWPDEKREELYHEKLKFDFDNMIAIGDGWWLPFAAAKHHGVGNCYPRYVETKEYMVTEAFKLEPIPGVSEGLAKLKENKKIVLVTNSDIDDVGRLLKELNLDGIFEHIVTSAKKPSKTDEIFEKLVEQYEVKPEQVVSVGDNFINEIAPALQKGMKAIYIDPLKPEFKHDNLLIVSSLGDCF</sequence>
<dbReference type="Gene3D" id="3.40.50.1000">
    <property type="entry name" value="HAD superfamily/HAD-like"/>
    <property type="match status" value="1"/>
</dbReference>
<dbReference type="InterPro" id="IPR036412">
    <property type="entry name" value="HAD-like_sf"/>
</dbReference>
<keyword evidence="4" id="KW-1185">Reference proteome</keyword>
<accession>A0A1S2LEV2</accession>
<dbReference type="PANTHER" id="PTHR43434">
    <property type="entry name" value="PHOSPHOGLYCOLATE PHOSPHATASE"/>
    <property type="match status" value="1"/>
</dbReference>
<dbReference type="Pfam" id="PF13419">
    <property type="entry name" value="HAD_2"/>
    <property type="match status" value="1"/>
</dbReference>
<keyword evidence="1 3" id="KW-0378">Hydrolase</keyword>
<evidence type="ECO:0000256" key="1">
    <source>
        <dbReference type="ARBA" id="ARBA00022801"/>
    </source>
</evidence>
<organism evidence="3 4">
    <name type="scientific">Anaerobacillus arseniciselenatis</name>
    <dbReference type="NCBI Taxonomy" id="85682"/>
    <lineage>
        <taxon>Bacteria</taxon>
        <taxon>Bacillati</taxon>
        <taxon>Bacillota</taxon>
        <taxon>Bacilli</taxon>
        <taxon>Bacillales</taxon>
        <taxon>Bacillaceae</taxon>
        <taxon>Anaerobacillus</taxon>
    </lineage>
</organism>
<evidence type="ECO:0000256" key="2">
    <source>
        <dbReference type="ARBA" id="ARBA00022842"/>
    </source>
</evidence>
<dbReference type="SFLD" id="SFLDG01129">
    <property type="entry name" value="C1.5:_HAD__Beta-PGM__Phosphata"/>
    <property type="match status" value="1"/>
</dbReference>